<dbReference type="EMBL" id="BAABKE010000004">
    <property type="protein sequence ID" value="GAA5100491.1"/>
    <property type="molecule type" value="Genomic_DNA"/>
</dbReference>
<dbReference type="InterPro" id="IPR034154">
    <property type="entry name" value="TOPRIM_DnaG/twinkle"/>
</dbReference>
<reference evidence="2" key="1">
    <citation type="journal article" date="2019" name="Int. J. Syst. Evol. Microbiol.">
        <title>The Global Catalogue of Microorganisms (GCM) 10K type strain sequencing project: providing services to taxonomists for standard genome sequencing and annotation.</title>
        <authorList>
            <consortium name="The Broad Institute Genomics Platform"/>
            <consortium name="The Broad Institute Genome Sequencing Center for Infectious Disease"/>
            <person name="Wu L."/>
            <person name="Ma J."/>
        </authorList>
    </citation>
    <scope>NUCLEOTIDE SEQUENCE [LARGE SCALE GENOMIC DNA]</scope>
    <source>
        <strain evidence="2">JCM 18424</strain>
    </source>
</reference>
<dbReference type="Pfam" id="PF13155">
    <property type="entry name" value="Toprim_2"/>
    <property type="match status" value="1"/>
</dbReference>
<gene>
    <name evidence="1" type="ORF">GCM10023338_15230</name>
</gene>
<dbReference type="SUPFAM" id="SSF56731">
    <property type="entry name" value="DNA primase core"/>
    <property type="match status" value="1"/>
</dbReference>
<proteinExistence type="predicted"/>
<name>A0ABP9MRB2_9GAMM</name>
<dbReference type="RefSeq" id="WP_077925605.1">
    <property type="nucleotide sequence ID" value="NZ_BAABKE010000004.1"/>
</dbReference>
<evidence type="ECO:0000313" key="1">
    <source>
        <dbReference type="EMBL" id="GAA5100491.1"/>
    </source>
</evidence>
<protein>
    <submittedName>
        <fullName evidence="1">Toprim domain-containing protein</fullName>
    </submittedName>
</protein>
<organism evidence="1 2">
    <name type="scientific">Wohlfahrtiimonas larvae</name>
    <dbReference type="NCBI Taxonomy" id="1157986"/>
    <lineage>
        <taxon>Bacteria</taxon>
        <taxon>Pseudomonadati</taxon>
        <taxon>Pseudomonadota</taxon>
        <taxon>Gammaproteobacteria</taxon>
        <taxon>Cardiobacteriales</taxon>
        <taxon>Ignatzschineriaceae</taxon>
        <taxon>Wohlfahrtiimonas</taxon>
    </lineage>
</organism>
<sequence length="874" mass="100424">MFKEMDKSQRDEVVRRFMTETGAKQQGGGQHYKDGLCPSCNKKKLWIFGDNPWKIQCDSTSCGYEVSARDRYPDVFENFSKRYAVEMETDSRAIAKAYLREARGFNTALCGDFTQETYLDYITKVSTPTVRFAMPGDGHWERLIENLESFDKKAHFKPKYSYKGLAWQPKDLDVTKIHELWVVEGIFDAIALKHHGIAAISAMSANNFPSETLTQIYQKNPRLRIVIALDSDEKGRQSALKWLDQCDEIGFYTIKVAITNSKDDWNDKHLKDELSDEHLEDYFHHGAVLVAASPMEKAYLMYQKYEKQQFFIEFNSKTYWAKVDVKSMLEAISKNDEEEETAFKSACNIIEIANCITNILYAQKEIDTNELFYFVEVIMGKKRNKDAFSPKQLSSAGEFKARIMNTLSGAIFEGETKHSDQIYKIKTQGIRDIKTIPFMGYTKEIGAYIFKDFAVKNGKVHKLNKEEYFELPGDQNIKTTFDMPEFEPSMEYQNNWSQDFMDVFGHKGLTVLAFWLGSYFAEQLREVYKGFPFLELTGEAGAGKSTILQFMWKLTGRGGDYEGVNPNNDTKVGSFRTMAQVANLPSVMIECEGFSLEDLKSLYNGGSLRNKGAKNNGLNTVTNKFRGSLVLSQNERAITEGSRDNQVALLSRLVYVHFDTSNHTSESRIKARRLEQMPMDELSGFLVEALKNEHAILNKVHAMFETYQARIMQLDGVHTTRIGLTHGLMLALLDALTLLMPIPAHIKKMTEDYICKIAVERDVELKQDHPILEQFWEVYEYLNAEGFAVNHSRNDEYISINLNQFYCLAAEMRQQLDDIKTVKKMLPQTSRYKYLEHNKVVNSKYNDDEYKSKGTKGFGAMRCYVFHKGKKVSQ</sequence>
<evidence type="ECO:0000313" key="2">
    <source>
        <dbReference type="Proteomes" id="UP001500631"/>
    </source>
</evidence>
<dbReference type="Proteomes" id="UP001500631">
    <property type="component" value="Unassembled WGS sequence"/>
</dbReference>
<dbReference type="CDD" id="cd01029">
    <property type="entry name" value="TOPRIM_primases"/>
    <property type="match status" value="1"/>
</dbReference>
<accession>A0ABP9MRB2</accession>
<comment type="caution">
    <text evidence="1">The sequence shown here is derived from an EMBL/GenBank/DDBJ whole genome shotgun (WGS) entry which is preliminary data.</text>
</comment>
<keyword evidence="2" id="KW-1185">Reference proteome</keyword>
<dbReference type="Gene3D" id="3.40.1360.10">
    <property type="match status" value="1"/>
</dbReference>